<dbReference type="PANTHER" id="PTHR43245">
    <property type="entry name" value="BIFUNCTIONAL POLYMYXIN RESISTANCE PROTEIN ARNA"/>
    <property type="match status" value="1"/>
</dbReference>
<dbReference type="Pfam" id="PF01370">
    <property type="entry name" value="Epimerase"/>
    <property type="match status" value="1"/>
</dbReference>
<protein>
    <submittedName>
        <fullName evidence="2">NAD-dependent epimerase/dehydratase family protein</fullName>
    </submittedName>
</protein>
<dbReference type="SUPFAM" id="SSF51735">
    <property type="entry name" value="NAD(P)-binding Rossmann-fold domains"/>
    <property type="match status" value="1"/>
</dbReference>
<dbReference type="Proteomes" id="UP000541470">
    <property type="component" value="Unassembled WGS sequence"/>
</dbReference>
<evidence type="ECO:0000313" key="3">
    <source>
        <dbReference type="Proteomes" id="UP000541470"/>
    </source>
</evidence>
<keyword evidence="3" id="KW-1185">Reference proteome</keyword>
<dbReference type="InterPro" id="IPR001509">
    <property type="entry name" value="Epimerase_deHydtase"/>
</dbReference>
<gene>
    <name evidence="2" type="ORF">HHL25_16270</name>
</gene>
<accession>A0A7Y0AY65</accession>
<dbReference type="EMBL" id="JABBGK010000003">
    <property type="protein sequence ID" value="NML75686.1"/>
    <property type="molecule type" value="Genomic_DNA"/>
</dbReference>
<dbReference type="AlphaFoldDB" id="A0A7Y0AY65"/>
<dbReference type="PANTHER" id="PTHR43245:SF58">
    <property type="entry name" value="BLL5923 PROTEIN"/>
    <property type="match status" value="1"/>
</dbReference>
<dbReference type="RefSeq" id="WP_169593491.1">
    <property type="nucleotide sequence ID" value="NZ_JABBGK010000003.1"/>
</dbReference>
<comment type="caution">
    <text evidence="2">The sequence shown here is derived from an EMBL/GenBank/DDBJ whole genome shotgun (WGS) entry which is preliminary data.</text>
</comment>
<reference evidence="2 3" key="1">
    <citation type="submission" date="2020-04" db="EMBL/GenBank/DDBJ databases">
        <title>Rhizobium sp. S-51 isolated from soil.</title>
        <authorList>
            <person name="Dahal R.H."/>
        </authorList>
    </citation>
    <scope>NUCLEOTIDE SEQUENCE [LARGE SCALE GENOMIC DNA]</scope>
    <source>
        <strain evidence="2 3">S-51</strain>
    </source>
</reference>
<proteinExistence type="predicted"/>
<dbReference type="InterPro" id="IPR036291">
    <property type="entry name" value="NAD(P)-bd_dom_sf"/>
</dbReference>
<name>A0A7Y0AY65_9HYPH</name>
<evidence type="ECO:0000313" key="2">
    <source>
        <dbReference type="EMBL" id="NML75686.1"/>
    </source>
</evidence>
<feature type="domain" description="NAD-dependent epimerase/dehydratase" evidence="1">
    <location>
        <begin position="5"/>
        <end position="188"/>
    </location>
</feature>
<evidence type="ECO:0000259" key="1">
    <source>
        <dbReference type="Pfam" id="PF01370"/>
    </source>
</evidence>
<sequence>MTQTILVTGAAGFLGRQLVPFLRRDGRVLAGMRTTTAMDTDSVALEDLTDTPDLEAALSGVNCVVHCAARAHILHETVDDPLPLFMRANRDATLHLARQAVGAGVKRFVFISSIGVNGNQTDGTPFRETDPPAPHSPYAVSKLAAEEGLAQIAAETGLEVVVIRPPLIIGPEPVGNLQSLSRMISRGIPLPFGLATKNRRSLVSVGTLCDLIRHCTIHPSAPGRPILVAEEQPMSTREILERLAAATGQRARFVPVPVFLLRAALRLMGKRAMDQQLFGDLEVDITATKSRLNWAPPRDEFFRDKD</sequence>
<organism evidence="2 3">
    <name type="scientific">Rhizobium terricola</name>
    <dbReference type="NCBI Taxonomy" id="2728849"/>
    <lineage>
        <taxon>Bacteria</taxon>
        <taxon>Pseudomonadati</taxon>
        <taxon>Pseudomonadota</taxon>
        <taxon>Alphaproteobacteria</taxon>
        <taxon>Hyphomicrobiales</taxon>
        <taxon>Rhizobiaceae</taxon>
        <taxon>Rhizobium/Agrobacterium group</taxon>
        <taxon>Rhizobium</taxon>
    </lineage>
</organism>
<dbReference type="Gene3D" id="3.40.50.720">
    <property type="entry name" value="NAD(P)-binding Rossmann-like Domain"/>
    <property type="match status" value="1"/>
</dbReference>
<dbReference type="InterPro" id="IPR050177">
    <property type="entry name" value="Lipid_A_modif_metabolic_enz"/>
</dbReference>